<feature type="compositionally biased region" description="Basic and acidic residues" evidence="1">
    <location>
        <begin position="160"/>
        <end position="170"/>
    </location>
</feature>
<feature type="compositionally biased region" description="Basic and acidic residues" evidence="1">
    <location>
        <begin position="101"/>
        <end position="123"/>
    </location>
</feature>
<dbReference type="OrthoDB" id="5835829at2759"/>
<name>A0A2G9UDK4_TELCI</name>
<protein>
    <submittedName>
        <fullName evidence="2">Uncharacterized protein</fullName>
    </submittedName>
</protein>
<evidence type="ECO:0000313" key="3">
    <source>
        <dbReference type="Proteomes" id="UP000230423"/>
    </source>
</evidence>
<proteinExistence type="predicted"/>
<accession>A0A2G9UDK4</accession>
<keyword evidence="3" id="KW-1185">Reference proteome</keyword>
<evidence type="ECO:0000256" key="1">
    <source>
        <dbReference type="SAM" id="MobiDB-lite"/>
    </source>
</evidence>
<dbReference type="Proteomes" id="UP000230423">
    <property type="component" value="Unassembled WGS sequence"/>
</dbReference>
<reference evidence="2 3" key="1">
    <citation type="submission" date="2015-09" db="EMBL/GenBank/DDBJ databases">
        <title>Draft genome of the parasitic nematode Teladorsagia circumcincta isolate WARC Sus (inbred).</title>
        <authorList>
            <person name="Mitreva M."/>
        </authorList>
    </citation>
    <scope>NUCLEOTIDE SEQUENCE [LARGE SCALE GENOMIC DNA]</scope>
    <source>
        <strain evidence="2 3">S</strain>
    </source>
</reference>
<evidence type="ECO:0000313" key="2">
    <source>
        <dbReference type="EMBL" id="PIO67560.1"/>
    </source>
</evidence>
<feature type="compositionally biased region" description="Basic residues" evidence="1">
    <location>
        <begin position="188"/>
        <end position="199"/>
    </location>
</feature>
<dbReference type="AlphaFoldDB" id="A0A2G9UDK4"/>
<gene>
    <name evidence="2" type="ORF">TELCIR_10682</name>
</gene>
<feature type="non-terminal residue" evidence="2">
    <location>
        <position position="263"/>
    </location>
</feature>
<organism evidence="2 3">
    <name type="scientific">Teladorsagia circumcincta</name>
    <name type="common">Brown stomach worm</name>
    <name type="synonym">Ostertagia circumcincta</name>
    <dbReference type="NCBI Taxonomy" id="45464"/>
    <lineage>
        <taxon>Eukaryota</taxon>
        <taxon>Metazoa</taxon>
        <taxon>Ecdysozoa</taxon>
        <taxon>Nematoda</taxon>
        <taxon>Chromadorea</taxon>
        <taxon>Rhabditida</taxon>
        <taxon>Rhabditina</taxon>
        <taxon>Rhabditomorpha</taxon>
        <taxon>Strongyloidea</taxon>
        <taxon>Trichostrongylidae</taxon>
        <taxon>Teladorsagia</taxon>
    </lineage>
</organism>
<feature type="region of interest" description="Disordered" evidence="1">
    <location>
        <begin position="97"/>
        <end position="213"/>
    </location>
</feature>
<sequence>MLFLPFFADQPRNALFARHLGIAEVIYKKLNQEFLDHVIDPLDFGSRWIDRLEKITDEHSMYYKNRGRLVSWISYLYIDFLAVALIAKTCEPPEDNIGGIRKAEEERTHSCAKTDNREEERELAQTNFVKESDAVKGGKPRISSEENAYARVLHHLPRPSKKESKEDVKNRKSGKGSSLKAGDAGKSTSKKKGSSKRNTKASNKTGNLKRHEQAIPVANTGTLSIISNRKKALDFVTSAFHNRTLSDNKERRWPLLAAGGQLR</sequence>
<dbReference type="EMBL" id="KZ347526">
    <property type="protein sequence ID" value="PIO67560.1"/>
    <property type="molecule type" value="Genomic_DNA"/>
</dbReference>